<dbReference type="EMBL" id="FZOL01000005">
    <property type="protein sequence ID" value="SNS26314.1"/>
    <property type="molecule type" value="Genomic_DNA"/>
</dbReference>
<organism evidence="6 7">
    <name type="scientific">Pseudomonas japonica</name>
    <dbReference type="NCBI Taxonomy" id="256466"/>
    <lineage>
        <taxon>Bacteria</taxon>
        <taxon>Pseudomonadati</taxon>
        <taxon>Pseudomonadota</taxon>
        <taxon>Gammaproteobacteria</taxon>
        <taxon>Pseudomonadales</taxon>
        <taxon>Pseudomonadaceae</taxon>
        <taxon>Pseudomonas</taxon>
    </lineage>
</organism>
<dbReference type="CDD" id="cd17267">
    <property type="entry name" value="RMtype1_S_EcoAO83I-TRD1-CR1_like"/>
    <property type="match status" value="1"/>
</dbReference>
<evidence type="ECO:0000259" key="5">
    <source>
        <dbReference type="Pfam" id="PF01420"/>
    </source>
</evidence>
<dbReference type="Proteomes" id="UP000198407">
    <property type="component" value="Unassembled WGS sequence"/>
</dbReference>
<dbReference type="RefSeq" id="WP_084702449.1">
    <property type="nucleotide sequence ID" value="NZ_FZOL01000005.1"/>
</dbReference>
<feature type="domain" description="Type I restriction modification DNA specificity" evidence="5">
    <location>
        <begin position="31"/>
        <end position="186"/>
    </location>
</feature>
<feature type="domain" description="Type I restriction modification DNA specificity" evidence="5">
    <location>
        <begin position="220"/>
        <end position="314"/>
    </location>
</feature>
<keyword evidence="2" id="KW-0680">Restriction system</keyword>
<dbReference type="InterPro" id="IPR044946">
    <property type="entry name" value="Restrct_endonuc_typeI_TRD_sf"/>
</dbReference>
<keyword evidence="3" id="KW-0238">DNA-binding</keyword>
<evidence type="ECO:0000313" key="6">
    <source>
        <dbReference type="EMBL" id="SNS26314.1"/>
    </source>
</evidence>
<keyword evidence="4" id="KW-0175">Coiled coil</keyword>
<dbReference type="Gene3D" id="3.90.220.20">
    <property type="entry name" value="DNA methylase specificity domains"/>
    <property type="match status" value="2"/>
</dbReference>
<dbReference type="SUPFAM" id="SSF116734">
    <property type="entry name" value="DNA methylase specificity domain"/>
    <property type="match status" value="2"/>
</dbReference>
<protein>
    <submittedName>
        <fullName evidence="6">Type I restriction enzyme, S subunit</fullName>
    </submittedName>
</protein>
<dbReference type="PANTHER" id="PTHR30408">
    <property type="entry name" value="TYPE-1 RESTRICTION ENZYME ECOKI SPECIFICITY PROTEIN"/>
    <property type="match status" value="1"/>
</dbReference>
<dbReference type="AlphaFoldDB" id="A0A239D3A1"/>
<proteinExistence type="inferred from homology"/>
<evidence type="ECO:0000313" key="7">
    <source>
        <dbReference type="Proteomes" id="UP000198407"/>
    </source>
</evidence>
<reference evidence="7" key="1">
    <citation type="submission" date="2017-06" db="EMBL/GenBank/DDBJ databases">
        <authorList>
            <person name="Varghese N."/>
            <person name="Submissions S."/>
        </authorList>
    </citation>
    <scope>NUCLEOTIDE SEQUENCE [LARGE SCALE GENOMIC DNA]</scope>
    <source>
        <strain evidence="7">DSM 22348</strain>
    </source>
</reference>
<evidence type="ECO:0000256" key="3">
    <source>
        <dbReference type="ARBA" id="ARBA00023125"/>
    </source>
</evidence>
<dbReference type="InterPro" id="IPR052021">
    <property type="entry name" value="Type-I_RS_S_subunit"/>
</dbReference>
<feature type="coiled-coil region" evidence="4">
    <location>
        <begin position="345"/>
        <end position="375"/>
    </location>
</feature>
<sequence length="387" mass="43352">MSLQPGLIEIGELLKAEAILAIQDGNHGEKHPKASDYVDEGISFVMANDLNRGILNPLETAKIPEGLAEKLRIGFSKSGDVLLTHKGTIGNTAIVPEVSPYVMLTPQVTYYRVNPDLLDNQYLMYCFRESGFRKVMASLAQQSTRPYIGITAQRKLKIFYRGIDEQKELVRFIKTYDDLIANNYRRLKLLDDAARVLYKEWFVHLRFPGHEHVKITDGAPAGWSIKKIGEILTLNYGKALKSDDRVEGEFPVYGSSGVVGTHSKSLVAGPGIIVGRKGNVGSIHWSTKDYWPIDTVYFISKEECDLYLYYALQYVQFINTDVAVPGLNRDVAYGRTVLIPSSSILESFLNEVQPIRAQIEKLEELNAKLVAARDLLLPRLMNGDIAV</sequence>
<gene>
    <name evidence="6" type="ORF">SAMN05444352_105182</name>
</gene>
<dbReference type="OrthoDB" id="9798929at2"/>
<name>A0A239D3A1_9PSED</name>
<evidence type="ECO:0000256" key="1">
    <source>
        <dbReference type="ARBA" id="ARBA00010923"/>
    </source>
</evidence>
<dbReference type="GO" id="GO:0009307">
    <property type="term" value="P:DNA restriction-modification system"/>
    <property type="evidence" value="ECO:0007669"/>
    <property type="project" value="UniProtKB-KW"/>
</dbReference>
<dbReference type="Pfam" id="PF01420">
    <property type="entry name" value="Methylase_S"/>
    <property type="match status" value="2"/>
</dbReference>
<dbReference type="GO" id="GO:0003677">
    <property type="term" value="F:DNA binding"/>
    <property type="evidence" value="ECO:0007669"/>
    <property type="project" value="UniProtKB-KW"/>
</dbReference>
<dbReference type="STRING" id="1215104.GCA_000730585_05395"/>
<evidence type="ECO:0000256" key="2">
    <source>
        <dbReference type="ARBA" id="ARBA00022747"/>
    </source>
</evidence>
<dbReference type="PANTHER" id="PTHR30408:SF13">
    <property type="entry name" value="TYPE I RESTRICTION ENZYME HINDI SPECIFICITY SUBUNIT"/>
    <property type="match status" value="1"/>
</dbReference>
<accession>A0A239D3A1</accession>
<evidence type="ECO:0000256" key="4">
    <source>
        <dbReference type="SAM" id="Coils"/>
    </source>
</evidence>
<dbReference type="InterPro" id="IPR000055">
    <property type="entry name" value="Restrct_endonuc_typeI_TRD"/>
</dbReference>
<comment type="similarity">
    <text evidence="1">Belongs to the type-I restriction system S methylase family.</text>
</comment>
<keyword evidence="7" id="KW-1185">Reference proteome</keyword>